<sequence length="51" mass="6091">MSEKEPESMTIKWCKIIFSRILKRGNYTQYYCFDGNGPVWQLVSLLAKNRF</sequence>
<proteinExistence type="predicted"/>
<gene>
    <name evidence="1" type="ORF">METZ01_LOCUS391909</name>
</gene>
<dbReference type="AlphaFoldDB" id="A0A382UZ55"/>
<name>A0A382UZ55_9ZZZZ</name>
<reference evidence="1" key="1">
    <citation type="submission" date="2018-05" db="EMBL/GenBank/DDBJ databases">
        <authorList>
            <person name="Lanie J.A."/>
            <person name="Ng W.-L."/>
            <person name="Kazmierczak K.M."/>
            <person name="Andrzejewski T.M."/>
            <person name="Davidsen T.M."/>
            <person name="Wayne K.J."/>
            <person name="Tettelin H."/>
            <person name="Glass J.I."/>
            <person name="Rusch D."/>
            <person name="Podicherti R."/>
            <person name="Tsui H.-C.T."/>
            <person name="Winkler M.E."/>
        </authorList>
    </citation>
    <scope>NUCLEOTIDE SEQUENCE</scope>
</reference>
<accession>A0A382UZ55</accession>
<dbReference type="EMBL" id="UINC01147625">
    <property type="protein sequence ID" value="SVD39055.1"/>
    <property type="molecule type" value="Genomic_DNA"/>
</dbReference>
<evidence type="ECO:0000313" key="1">
    <source>
        <dbReference type="EMBL" id="SVD39055.1"/>
    </source>
</evidence>
<organism evidence="1">
    <name type="scientific">marine metagenome</name>
    <dbReference type="NCBI Taxonomy" id="408172"/>
    <lineage>
        <taxon>unclassified sequences</taxon>
        <taxon>metagenomes</taxon>
        <taxon>ecological metagenomes</taxon>
    </lineage>
</organism>
<protein>
    <submittedName>
        <fullName evidence="1">Uncharacterized protein</fullName>
    </submittedName>
</protein>